<evidence type="ECO:0000259" key="19">
    <source>
        <dbReference type="Pfam" id="PF12804"/>
    </source>
</evidence>
<comment type="pathway">
    <text evidence="17">Nucleotide-sugar biosynthesis; UDP-N-acetyl-alpha-D-glucosamine biosynthesis; UDP-N-acetyl-alpha-D-glucosamine from N-acetyl-alpha-D-glucosamine 1-phosphate: step 1/1.</text>
</comment>
<proteinExistence type="inferred from homology"/>
<keyword evidence="3 17" id="KW-0963">Cytoplasm</keyword>
<comment type="caution">
    <text evidence="17">Lacks conserved residue(s) required for the propagation of feature annotation.</text>
</comment>
<evidence type="ECO:0000256" key="15">
    <source>
        <dbReference type="ARBA" id="ARBA00048493"/>
    </source>
</evidence>
<dbReference type="PANTHER" id="PTHR43584">
    <property type="entry name" value="NUCLEOTIDYL TRANSFERASE"/>
    <property type="match status" value="1"/>
</dbReference>
<dbReference type="InterPro" id="IPR025877">
    <property type="entry name" value="MobA-like_NTP_Trfase"/>
</dbReference>
<keyword evidence="8 17" id="KW-0460">Magnesium</keyword>
<dbReference type="Proteomes" id="UP000677804">
    <property type="component" value="Chromosome"/>
</dbReference>
<feature type="binding site" evidence="17">
    <location>
        <position position="454"/>
    </location>
    <ligand>
        <name>acetyl-CoA</name>
        <dbReference type="ChEBI" id="CHEBI:57288"/>
    </ligand>
</feature>
<keyword evidence="4 17" id="KW-0808">Transferase</keyword>
<feature type="binding site" evidence="17">
    <location>
        <position position="26"/>
    </location>
    <ligand>
        <name>UDP-N-acetyl-alpha-D-glucosamine</name>
        <dbReference type="ChEBI" id="CHEBI:57705"/>
    </ligand>
</feature>
<name>A0ABX8D6X5_9CELL</name>
<dbReference type="NCBIfam" id="NF010932">
    <property type="entry name" value="PRK14352.1"/>
    <property type="match status" value="1"/>
</dbReference>
<feature type="compositionally biased region" description="Polar residues" evidence="18">
    <location>
        <begin position="545"/>
        <end position="556"/>
    </location>
</feature>
<feature type="binding site" evidence="17">
    <location>
        <position position="259"/>
    </location>
    <ligand>
        <name>UDP-N-acetyl-alpha-D-glucosamine</name>
        <dbReference type="ChEBI" id="CHEBI:57705"/>
    </ligand>
</feature>
<evidence type="ECO:0000256" key="13">
    <source>
        <dbReference type="ARBA" id="ARBA00023316"/>
    </source>
</evidence>
<feature type="binding site" evidence="17">
    <location>
        <position position="397"/>
    </location>
    <ligand>
        <name>UDP-N-acetyl-alpha-D-glucosamine</name>
        <dbReference type="ChEBI" id="CHEBI:57705"/>
    </ligand>
</feature>
<evidence type="ECO:0000256" key="3">
    <source>
        <dbReference type="ARBA" id="ARBA00022490"/>
    </source>
</evidence>
<dbReference type="Gene3D" id="3.90.550.10">
    <property type="entry name" value="Spore Coat Polysaccharide Biosynthesis Protein SpsA, Chain A"/>
    <property type="match status" value="1"/>
</dbReference>
<accession>A0ABX8D6X5</accession>
<comment type="subunit">
    <text evidence="17">Homotrimer.</text>
</comment>
<dbReference type="PANTHER" id="PTHR43584:SF3">
    <property type="entry name" value="BIFUNCTIONAL PROTEIN GLMU"/>
    <property type="match status" value="1"/>
</dbReference>
<evidence type="ECO:0000256" key="7">
    <source>
        <dbReference type="ARBA" id="ARBA00022737"/>
    </source>
</evidence>
<dbReference type="InterPro" id="IPR011004">
    <property type="entry name" value="Trimer_LpxA-like_sf"/>
</dbReference>
<evidence type="ECO:0000256" key="16">
    <source>
        <dbReference type="ARBA" id="ARBA00049628"/>
    </source>
</evidence>
<feature type="region of interest" description="Linker" evidence="17">
    <location>
        <begin position="262"/>
        <end position="282"/>
    </location>
</feature>
<dbReference type="SUPFAM" id="SSF51161">
    <property type="entry name" value="Trimeric LpxA-like enzymes"/>
    <property type="match status" value="1"/>
</dbReference>
<feature type="binding site" evidence="17">
    <location>
        <position position="201"/>
    </location>
    <ligand>
        <name>UDP-N-acetyl-alpha-D-glucosamine</name>
        <dbReference type="ChEBI" id="CHEBI:57705"/>
    </ligand>
</feature>
<evidence type="ECO:0000256" key="10">
    <source>
        <dbReference type="ARBA" id="ARBA00022984"/>
    </source>
</evidence>
<comment type="cofactor">
    <cofactor evidence="17">
        <name>Mg(2+)</name>
        <dbReference type="ChEBI" id="CHEBI:18420"/>
    </cofactor>
    <text evidence="17">Binds 1 Mg(2+) ion per subunit.</text>
</comment>
<keyword evidence="11 17" id="KW-0511">Multifunctional enzyme</keyword>
<evidence type="ECO:0000256" key="9">
    <source>
        <dbReference type="ARBA" id="ARBA00022960"/>
    </source>
</evidence>
<keyword evidence="12 17" id="KW-0012">Acyltransferase</keyword>
<evidence type="ECO:0000256" key="17">
    <source>
        <dbReference type="HAMAP-Rule" id="MF_01631"/>
    </source>
</evidence>
<dbReference type="EMBL" id="CP074405">
    <property type="protein sequence ID" value="QVI63185.1"/>
    <property type="molecule type" value="Genomic_DNA"/>
</dbReference>
<comment type="pathway">
    <text evidence="17">Nucleotide-sugar biosynthesis; UDP-N-acetyl-alpha-D-glucosamine biosynthesis; N-acetyl-alpha-D-glucosamine 1-phosphate from alpha-D-glucosamine 6-phosphate (route II): step 2/2.</text>
</comment>
<feature type="binding site" evidence="17">
    <location>
        <position position="170"/>
    </location>
    <ligand>
        <name>UDP-N-acetyl-alpha-D-glucosamine</name>
        <dbReference type="ChEBI" id="CHEBI:57705"/>
    </ligand>
</feature>
<comment type="similarity">
    <text evidence="1 17">In the C-terminal section; belongs to the transferase hexapeptide repeat family.</text>
</comment>
<evidence type="ECO:0000313" key="20">
    <source>
        <dbReference type="EMBL" id="QVI63185.1"/>
    </source>
</evidence>
<evidence type="ECO:0000256" key="11">
    <source>
        <dbReference type="ARBA" id="ARBA00023268"/>
    </source>
</evidence>
<feature type="region of interest" description="N-acetyltransferase" evidence="17">
    <location>
        <begin position="283"/>
        <end position="556"/>
    </location>
</feature>
<keyword evidence="10 17" id="KW-0573">Peptidoglycan synthesis</keyword>
<dbReference type="InterPro" id="IPR038009">
    <property type="entry name" value="GlmU_C_LbH"/>
</dbReference>
<feature type="binding site" evidence="17">
    <location>
        <position position="79"/>
    </location>
    <ligand>
        <name>UDP-N-acetyl-alpha-D-glucosamine</name>
        <dbReference type="ChEBI" id="CHEBI:57705"/>
    </ligand>
</feature>
<dbReference type="Pfam" id="PF12804">
    <property type="entry name" value="NTP_transf_3"/>
    <property type="match status" value="1"/>
</dbReference>
<dbReference type="GO" id="GO:0003977">
    <property type="term" value="F:UDP-N-acetylglucosamine diphosphorylase activity"/>
    <property type="evidence" value="ECO:0007669"/>
    <property type="project" value="UniProtKB-EC"/>
</dbReference>
<feature type="binding site" evidence="17">
    <location>
        <position position="259"/>
    </location>
    <ligand>
        <name>Mg(2+)</name>
        <dbReference type="ChEBI" id="CHEBI:18420"/>
    </ligand>
</feature>
<dbReference type="EC" id="2.7.7.23" evidence="17"/>
<gene>
    <name evidence="17 20" type="primary">glmU</name>
    <name evidence="20" type="ORF">KG103_04575</name>
</gene>
<sequence length="556" mass="57098">MTVPRPAAVVVLAAGEGTRMRSSTPKVLHPIAGRSMVGHALAAARALEPDRVAVVVRHERERVAAHVLDVDPDALLVDQDDIPGTGRAVQVAMTALDAAAQAAAAAAAAAGHDIGGAAADTVLTGAVVVIAGDVPLLDAGTLRELLAAHAADDNAVTVLTTEVPDPTGYGRILREPGTGDVLGIVEEKDADDAQRAITEINTSVYVFDAAVLRSALARLGRDNAQGEVYLTDVLAIARAAGGHVRALRTDDPLSVEGVNDRVQLAALRAELNRRILEDWMREGVTVVDPMTTWVDVDVDLARDVTLLPGTQLHGATTVGEGATVGPDTTLTDCEVGPRATVVRTHGSLSVIGEGATVGPFAYLRPGTELGAEGKIGTFVETKNAQIGTGSKIPHLSYVGDATIGEHSNIGAASVTVNYDGVNKHRTVIGSFARTGSDNMFVAPVVVGDGAYTGAGTVVRRDVPPGALAVSAGSQRNIEGWVARSRAGTPAAEAAARARGTRDVAGLSPQARAELERAATASIPVTPPPHLPGQPAQLDDPADTPAGSTTTEDGQQR</sequence>
<feature type="binding site" evidence="17">
    <location>
        <position position="411"/>
    </location>
    <ligand>
        <name>acetyl-CoA</name>
        <dbReference type="ChEBI" id="CHEBI:57288"/>
    </ligand>
</feature>
<feature type="binding site" evidence="17">
    <location>
        <begin position="12"/>
        <end position="15"/>
    </location>
    <ligand>
        <name>UDP-N-acetyl-alpha-D-glucosamine</name>
        <dbReference type="ChEBI" id="CHEBI:57705"/>
    </ligand>
</feature>
<dbReference type="NCBIfam" id="TIGR01173">
    <property type="entry name" value="glmU"/>
    <property type="match status" value="1"/>
</dbReference>
<keyword evidence="21" id="KW-1185">Reference proteome</keyword>
<dbReference type="CDD" id="cd02540">
    <property type="entry name" value="GT2_GlmU_N_bac"/>
    <property type="match status" value="1"/>
</dbReference>
<evidence type="ECO:0000256" key="2">
    <source>
        <dbReference type="ARBA" id="ARBA00007947"/>
    </source>
</evidence>
<comment type="subcellular location">
    <subcellularLocation>
        <location evidence="17">Cytoplasm</location>
    </subcellularLocation>
</comment>
<dbReference type="InterPro" id="IPR005882">
    <property type="entry name" value="Bifunctional_GlmU"/>
</dbReference>
<feature type="binding site" evidence="17">
    <location>
        <begin position="84"/>
        <end position="85"/>
    </location>
    <ligand>
        <name>UDP-N-acetyl-alpha-D-glucosamine</name>
        <dbReference type="ChEBI" id="CHEBI:57705"/>
    </ligand>
</feature>
<feature type="binding site" evidence="17">
    <location>
        <position position="364"/>
    </location>
    <ligand>
        <name>UDP-N-acetyl-alpha-D-glucosamine</name>
        <dbReference type="ChEBI" id="CHEBI:57705"/>
    </ligand>
</feature>
<evidence type="ECO:0000256" key="1">
    <source>
        <dbReference type="ARBA" id="ARBA00007707"/>
    </source>
</evidence>
<dbReference type="CDD" id="cd03353">
    <property type="entry name" value="LbH_GlmU_C"/>
    <property type="match status" value="1"/>
</dbReference>
<protein>
    <recommendedName>
        <fullName evidence="17">Bifunctional protein GlmU</fullName>
    </recommendedName>
    <domain>
        <recommendedName>
            <fullName evidence="17">UDP-N-acetylglucosamine pyrophosphorylase</fullName>
            <ecNumber evidence="17">2.7.7.23</ecNumber>
        </recommendedName>
        <alternativeName>
            <fullName evidence="17">N-acetylglucosamine-1-phosphate uridyltransferase</fullName>
        </alternativeName>
    </domain>
    <domain>
        <recommendedName>
            <fullName evidence="17">Glucosamine-1-phosphate N-acetyltransferase</fullName>
            <ecNumber evidence="17">2.3.1.157</ecNumber>
        </recommendedName>
    </domain>
</protein>
<evidence type="ECO:0000256" key="12">
    <source>
        <dbReference type="ARBA" id="ARBA00023315"/>
    </source>
</evidence>
<dbReference type="InterPro" id="IPR029044">
    <property type="entry name" value="Nucleotide-diphossugar_trans"/>
</dbReference>
<feature type="binding site" evidence="17">
    <location>
        <position position="408"/>
    </location>
    <ligand>
        <name>UDP-N-acetyl-alpha-D-glucosamine</name>
        <dbReference type="ChEBI" id="CHEBI:57705"/>
    </ligand>
</feature>
<keyword evidence="13 17" id="KW-0961">Cell wall biogenesis/degradation</keyword>
<keyword evidence="5 17" id="KW-0548">Nucleotidyltransferase</keyword>
<comment type="catalytic activity">
    <reaction evidence="15 17">
        <text>N-acetyl-alpha-D-glucosamine 1-phosphate + UTP + H(+) = UDP-N-acetyl-alpha-D-glucosamine + diphosphate</text>
        <dbReference type="Rhea" id="RHEA:13509"/>
        <dbReference type="ChEBI" id="CHEBI:15378"/>
        <dbReference type="ChEBI" id="CHEBI:33019"/>
        <dbReference type="ChEBI" id="CHEBI:46398"/>
        <dbReference type="ChEBI" id="CHEBI:57705"/>
        <dbReference type="ChEBI" id="CHEBI:57776"/>
        <dbReference type="EC" id="2.7.7.23"/>
    </reaction>
</comment>
<dbReference type="EC" id="2.3.1.157" evidence="17"/>
<comment type="pathway">
    <text evidence="17">Bacterial outer membrane biogenesis; LPS lipid A biosynthesis.</text>
</comment>
<comment type="similarity">
    <text evidence="2 17">In the N-terminal section; belongs to the N-acetylglucosamine-1-phosphate uridyltransferase family.</text>
</comment>
<feature type="binding site" evidence="17">
    <location>
        <position position="133"/>
    </location>
    <ligand>
        <name>Mg(2+)</name>
        <dbReference type="ChEBI" id="CHEBI:18420"/>
    </ligand>
</feature>
<dbReference type="Gene3D" id="2.160.10.10">
    <property type="entry name" value="Hexapeptide repeat proteins"/>
    <property type="match status" value="1"/>
</dbReference>
<feature type="active site" description="Proton acceptor" evidence="17">
    <location>
        <position position="394"/>
    </location>
</feature>
<organism evidence="20 21">
    <name type="scientific">Cellulomonas wangleii</name>
    <dbReference type="NCBI Taxonomy" id="2816956"/>
    <lineage>
        <taxon>Bacteria</taxon>
        <taxon>Bacillati</taxon>
        <taxon>Actinomycetota</taxon>
        <taxon>Actinomycetes</taxon>
        <taxon>Micrococcales</taxon>
        <taxon>Cellulomonadaceae</taxon>
        <taxon>Cellulomonas</taxon>
    </lineage>
</organism>
<dbReference type="HAMAP" id="MF_01631">
    <property type="entry name" value="GlmU"/>
    <property type="match status" value="1"/>
</dbReference>
<evidence type="ECO:0000256" key="18">
    <source>
        <dbReference type="SAM" id="MobiDB-lite"/>
    </source>
</evidence>
<keyword evidence="6 17" id="KW-0479">Metal-binding</keyword>
<evidence type="ECO:0000313" key="21">
    <source>
        <dbReference type="Proteomes" id="UP000677804"/>
    </source>
</evidence>
<evidence type="ECO:0000256" key="6">
    <source>
        <dbReference type="ARBA" id="ARBA00022723"/>
    </source>
</evidence>
<comment type="catalytic activity">
    <reaction evidence="14 17">
        <text>alpha-D-glucosamine 1-phosphate + acetyl-CoA = N-acetyl-alpha-D-glucosamine 1-phosphate + CoA + H(+)</text>
        <dbReference type="Rhea" id="RHEA:13725"/>
        <dbReference type="ChEBI" id="CHEBI:15378"/>
        <dbReference type="ChEBI" id="CHEBI:57287"/>
        <dbReference type="ChEBI" id="CHEBI:57288"/>
        <dbReference type="ChEBI" id="CHEBI:57776"/>
        <dbReference type="ChEBI" id="CHEBI:58516"/>
        <dbReference type="EC" id="2.3.1.157"/>
    </reaction>
</comment>
<feature type="domain" description="MobA-like NTP transferase" evidence="19">
    <location>
        <begin position="9"/>
        <end position="169"/>
    </location>
</feature>
<feature type="region of interest" description="Pyrophosphorylase" evidence="17">
    <location>
        <begin position="1"/>
        <end position="261"/>
    </location>
</feature>
<evidence type="ECO:0000256" key="14">
    <source>
        <dbReference type="ARBA" id="ARBA00048247"/>
    </source>
</evidence>
<feature type="binding site" evidence="17">
    <location>
        <position position="186"/>
    </location>
    <ligand>
        <name>UDP-N-acetyl-alpha-D-glucosamine</name>
        <dbReference type="ChEBI" id="CHEBI:57705"/>
    </ligand>
</feature>
<keyword evidence="7 17" id="KW-0677">Repeat</keyword>
<evidence type="ECO:0000256" key="8">
    <source>
        <dbReference type="ARBA" id="ARBA00022842"/>
    </source>
</evidence>
<feature type="binding site" evidence="17">
    <location>
        <position position="382"/>
    </location>
    <ligand>
        <name>UDP-N-acetyl-alpha-D-glucosamine</name>
        <dbReference type="ChEBI" id="CHEBI:57705"/>
    </ligand>
</feature>
<reference evidence="20 21" key="1">
    <citation type="submission" date="2021-05" db="EMBL/GenBank/DDBJ databases">
        <title>Novel species in genus Cellulomonas.</title>
        <authorList>
            <person name="Zhang G."/>
        </authorList>
    </citation>
    <scope>NUCLEOTIDE SEQUENCE [LARGE SCALE GENOMIC DNA]</scope>
    <source>
        <strain evidence="21">zg-ZUI222</strain>
    </source>
</reference>
<feature type="binding site" evidence="17">
    <location>
        <begin position="417"/>
        <end position="418"/>
    </location>
    <ligand>
        <name>acetyl-CoA</name>
        <dbReference type="ChEBI" id="CHEBI:57288"/>
    </ligand>
</feature>
<feature type="region of interest" description="Disordered" evidence="18">
    <location>
        <begin position="495"/>
        <end position="556"/>
    </location>
</feature>
<evidence type="ECO:0000256" key="4">
    <source>
        <dbReference type="ARBA" id="ARBA00022679"/>
    </source>
</evidence>
<dbReference type="SUPFAM" id="SSF53448">
    <property type="entry name" value="Nucleotide-diphospho-sugar transferases"/>
    <property type="match status" value="1"/>
</dbReference>
<comment type="function">
    <text evidence="16 17">Catalyzes the last two sequential reactions in the de novo biosynthetic pathway for UDP-N-acetylglucosamine (UDP-GlcNAc). The C-terminal domain catalyzes the transfer of acetyl group from acetyl coenzyme A to glucosamine-1-phosphate (GlcN-1-P) to produce N-acetylglucosamine-1-phosphate (GlcNAc-1-P), which is converted into UDP-GlcNAc by the transfer of uridine 5-monophosphate (from uridine 5-triphosphate), a reaction catalyzed by the N-terminal domain.</text>
</comment>
<dbReference type="InterPro" id="IPR050065">
    <property type="entry name" value="GlmU-like"/>
</dbReference>
<feature type="binding site" evidence="17">
    <location>
        <position position="436"/>
    </location>
    <ligand>
        <name>acetyl-CoA</name>
        <dbReference type="ChEBI" id="CHEBI:57288"/>
    </ligand>
</feature>
<evidence type="ECO:0000256" key="5">
    <source>
        <dbReference type="ARBA" id="ARBA00022695"/>
    </source>
</evidence>
<dbReference type="RefSeq" id="WP_207342309.1">
    <property type="nucleotide sequence ID" value="NZ_CP074405.1"/>
</dbReference>
<keyword evidence="9 17" id="KW-0133">Cell shape</keyword>